<dbReference type="Proteomes" id="UP001549146">
    <property type="component" value="Unassembled WGS sequence"/>
</dbReference>
<accession>A0ABV2LV12</accession>
<organism evidence="2 3">
    <name type="scientific">Moheibacter stercoris</name>
    <dbReference type="NCBI Taxonomy" id="1628251"/>
    <lineage>
        <taxon>Bacteria</taxon>
        <taxon>Pseudomonadati</taxon>
        <taxon>Bacteroidota</taxon>
        <taxon>Flavobacteriia</taxon>
        <taxon>Flavobacteriales</taxon>
        <taxon>Weeksellaceae</taxon>
        <taxon>Moheibacter</taxon>
    </lineage>
</organism>
<proteinExistence type="predicted"/>
<gene>
    <name evidence="2" type="ORF">ABID46_001989</name>
</gene>
<evidence type="ECO:0000313" key="2">
    <source>
        <dbReference type="EMBL" id="MET3732400.1"/>
    </source>
</evidence>
<comment type="caution">
    <text evidence="2">The sequence shown here is derived from an EMBL/GenBank/DDBJ whole genome shotgun (WGS) entry which is preliminary data.</text>
</comment>
<feature type="coiled-coil region" evidence="1">
    <location>
        <begin position="42"/>
        <end position="76"/>
    </location>
</feature>
<evidence type="ECO:0000313" key="3">
    <source>
        <dbReference type="Proteomes" id="UP001549146"/>
    </source>
</evidence>
<reference evidence="2 3" key="1">
    <citation type="submission" date="2024-06" db="EMBL/GenBank/DDBJ databases">
        <title>Genomic Encyclopedia of Type Strains, Phase IV (KMG-IV): sequencing the most valuable type-strain genomes for metagenomic binning, comparative biology and taxonomic classification.</title>
        <authorList>
            <person name="Goeker M."/>
        </authorList>
    </citation>
    <scope>NUCLEOTIDE SEQUENCE [LARGE SCALE GENOMIC DNA]</scope>
    <source>
        <strain evidence="2 3">DSM 29388</strain>
    </source>
</reference>
<dbReference type="Gene3D" id="1.20.5.340">
    <property type="match status" value="1"/>
</dbReference>
<evidence type="ECO:0000256" key="1">
    <source>
        <dbReference type="SAM" id="Coils"/>
    </source>
</evidence>
<protein>
    <submittedName>
        <fullName evidence="2">Uncharacterized protein YlxW (UPF0749 family)</fullName>
    </submittedName>
</protein>
<keyword evidence="1" id="KW-0175">Coiled coil</keyword>
<dbReference type="EMBL" id="JBEPMO010000012">
    <property type="protein sequence ID" value="MET3732400.1"/>
    <property type="molecule type" value="Genomic_DNA"/>
</dbReference>
<name>A0ABV2LV12_9FLAO</name>
<sequence length="119" mass="13970">MQFFVTFALNKLGRIKFSYTMNQSETNFIKLEQKLYQLVDAYRNIKKENETLAEEIESLKESLKTSRSEALKMKDDNERLKVANALLGDEEHRRLMKLRVNKLIKELDVCIAQVKNDKG</sequence>
<keyword evidence="3" id="KW-1185">Reference proteome</keyword>
<dbReference type="RefSeq" id="WP_354509588.1">
    <property type="nucleotide sequence ID" value="NZ_JBEPMO010000012.1"/>
</dbReference>